<evidence type="ECO:0000313" key="2">
    <source>
        <dbReference type="EMBL" id="PPR07168.1"/>
    </source>
</evidence>
<evidence type="ECO:0000256" key="1">
    <source>
        <dbReference type="SAM" id="MobiDB-lite"/>
    </source>
</evidence>
<dbReference type="Proteomes" id="UP000284842">
    <property type="component" value="Unassembled WGS sequence"/>
</dbReference>
<gene>
    <name evidence="2" type="ORF">CVT24_010721</name>
</gene>
<feature type="region of interest" description="Disordered" evidence="1">
    <location>
        <begin position="358"/>
        <end position="385"/>
    </location>
</feature>
<feature type="compositionally biased region" description="Basic residues" evidence="1">
    <location>
        <begin position="371"/>
        <end position="385"/>
    </location>
</feature>
<accession>A0A409YW21</accession>
<organism evidence="2 3">
    <name type="scientific">Panaeolus cyanescens</name>
    <dbReference type="NCBI Taxonomy" id="181874"/>
    <lineage>
        <taxon>Eukaryota</taxon>
        <taxon>Fungi</taxon>
        <taxon>Dikarya</taxon>
        <taxon>Basidiomycota</taxon>
        <taxon>Agaricomycotina</taxon>
        <taxon>Agaricomycetes</taxon>
        <taxon>Agaricomycetidae</taxon>
        <taxon>Agaricales</taxon>
        <taxon>Agaricineae</taxon>
        <taxon>Galeropsidaceae</taxon>
        <taxon>Panaeolus</taxon>
    </lineage>
</organism>
<proteinExistence type="predicted"/>
<evidence type="ECO:0000313" key="3">
    <source>
        <dbReference type="Proteomes" id="UP000284842"/>
    </source>
</evidence>
<dbReference type="AlphaFoldDB" id="A0A409YW21"/>
<reference evidence="2 3" key="1">
    <citation type="journal article" date="2018" name="Evol. Lett.">
        <title>Horizontal gene cluster transfer increased hallucinogenic mushroom diversity.</title>
        <authorList>
            <person name="Reynolds H.T."/>
            <person name="Vijayakumar V."/>
            <person name="Gluck-Thaler E."/>
            <person name="Korotkin H.B."/>
            <person name="Matheny P.B."/>
            <person name="Slot J.C."/>
        </authorList>
    </citation>
    <scope>NUCLEOTIDE SEQUENCE [LARGE SCALE GENOMIC DNA]</scope>
    <source>
        <strain evidence="2 3">2629</strain>
    </source>
</reference>
<comment type="caution">
    <text evidence="2">The sequence shown here is derived from an EMBL/GenBank/DDBJ whole genome shotgun (WGS) entry which is preliminary data.</text>
</comment>
<dbReference type="InParanoid" id="A0A409YW21"/>
<dbReference type="EMBL" id="NHTK01000504">
    <property type="protein sequence ID" value="PPR07168.1"/>
    <property type="molecule type" value="Genomic_DNA"/>
</dbReference>
<dbReference type="STRING" id="181874.A0A409YW21"/>
<protein>
    <recommendedName>
        <fullName evidence="4">HNH nuclease domain-containing protein</fullName>
    </recommendedName>
</protein>
<keyword evidence="3" id="KW-1185">Reference proteome</keyword>
<sequence length="385" mass="43990">MAHYPGCAMKTLIKNVSKAASKRAQSVDPNSGRCVIENCSNTQGVHAVRVFDCDIEMEPDVLGSLEWAWGMIQGSLSLDTRRNILFVGESVYELYRSKKWALLPMEEDVAQFFDKFRIFTLGRERFPKIERDTFQYTLLPLDALEDVYLSRQSMEGARDVTIHDFPYNTFPVITSHVDPRFVILHLSQTVFGDTDVNVRMELIEKYPYLDEAWSLFETWTGGIPTHALKDKTYICHSSGHDGTSTVLVDSTDCDGSRTPVQRNRPLPKPTFSMISSASGDEYDDEQEEEELIMEASSVSYTASLEDSEEANSSIDCVRGLHVNKRHRYLTSVELSIRKENVNMEPLTWTSERISEWAKECTPQASSERPPVRRSTRTRKKPKRFL</sequence>
<evidence type="ECO:0008006" key="4">
    <source>
        <dbReference type="Google" id="ProtNLM"/>
    </source>
</evidence>
<dbReference type="OrthoDB" id="3133596at2759"/>
<name>A0A409YW21_9AGAR</name>